<evidence type="ECO:0000256" key="1">
    <source>
        <dbReference type="SAM" id="MobiDB-lite"/>
    </source>
</evidence>
<keyword evidence="2" id="KW-1133">Transmembrane helix</keyword>
<feature type="transmembrane region" description="Helical" evidence="2">
    <location>
        <begin position="25"/>
        <end position="49"/>
    </location>
</feature>
<evidence type="ECO:0000313" key="3">
    <source>
        <dbReference type="EMBL" id="MCT7360606.1"/>
    </source>
</evidence>
<dbReference type="RefSeq" id="WP_260977435.1">
    <property type="nucleotide sequence ID" value="NZ_JAOANI010000028.1"/>
</dbReference>
<dbReference type="PANTHER" id="PTHR35335:SF1">
    <property type="entry name" value="UPF0716 PROTEIN FXSA"/>
    <property type="match status" value="1"/>
</dbReference>
<feature type="compositionally biased region" description="Basic and acidic residues" evidence="1">
    <location>
        <begin position="130"/>
        <end position="142"/>
    </location>
</feature>
<dbReference type="Pfam" id="PF04186">
    <property type="entry name" value="FxsA"/>
    <property type="match status" value="1"/>
</dbReference>
<reference evidence="3" key="2">
    <citation type="submission" date="2022-08" db="EMBL/GenBank/DDBJ databases">
        <authorList>
            <person name="Dong C."/>
        </authorList>
    </citation>
    <scope>NUCLEOTIDE SEQUENCE</scope>
    <source>
        <strain evidence="3">59MF3M-4</strain>
    </source>
</reference>
<keyword evidence="2" id="KW-0812">Transmembrane</keyword>
<protein>
    <submittedName>
        <fullName evidence="3">FxsA family protein</fullName>
    </submittedName>
</protein>
<evidence type="ECO:0000313" key="4">
    <source>
        <dbReference type="Proteomes" id="UP001147830"/>
    </source>
</evidence>
<dbReference type="InterPro" id="IPR007313">
    <property type="entry name" value="FxsA"/>
</dbReference>
<reference evidence="3" key="1">
    <citation type="journal article" date="2022" name="Front. Microbiol.">
        <title>Genome-based taxonomic rearrangement of Oceanobacter-related bacteria including the description of Thalassolituus hydrocarbonoclasticus sp. nov. and Thalassolituus pacificus sp. nov. and emended description of the genus Thalassolituus.</title>
        <authorList>
            <person name="Dong C."/>
            <person name="Wei L."/>
            <person name="Wang J."/>
            <person name="Lai Q."/>
            <person name="Huang Z."/>
            <person name="Shao Z."/>
        </authorList>
    </citation>
    <scope>NUCLEOTIDE SEQUENCE</scope>
    <source>
        <strain evidence="3">59MF3M-4</strain>
    </source>
</reference>
<dbReference type="PANTHER" id="PTHR35335">
    <property type="entry name" value="UPF0716 PROTEIN FXSA"/>
    <property type="match status" value="1"/>
</dbReference>
<proteinExistence type="predicted"/>
<dbReference type="NCBIfam" id="NF008528">
    <property type="entry name" value="PRK11463.1-2"/>
    <property type="match status" value="1"/>
</dbReference>
<feature type="region of interest" description="Disordered" evidence="1">
    <location>
        <begin position="127"/>
        <end position="162"/>
    </location>
</feature>
<dbReference type="Proteomes" id="UP001147830">
    <property type="component" value="Unassembled WGS sequence"/>
</dbReference>
<name>A0A9X2WHJ6_9GAMM</name>
<organism evidence="3 4">
    <name type="scientific">Thalassolituus pacificus</name>
    <dbReference type="NCBI Taxonomy" id="2975440"/>
    <lineage>
        <taxon>Bacteria</taxon>
        <taxon>Pseudomonadati</taxon>
        <taxon>Pseudomonadota</taxon>
        <taxon>Gammaproteobacteria</taxon>
        <taxon>Oceanospirillales</taxon>
        <taxon>Oceanospirillaceae</taxon>
        <taxon>Thalassolituus</taxon>
    </lineage>
</organism>
<dbReference type="AlphaFoldDB" id="A0A9X2WHJ6"/>
<keyword evidence="2" id="KW-0472">Membrane</keyword>
<comment type="caution">
    <text evidence="3">The sequence shown here is derived from an EMBL/GenBank/DDBJ whole genome shotgun (WGS) entry which is preliminary data.</text>
</comment>
<sequence length="162" mass="17373">MPLLFIFILVPMIELAVLIKVGSQIGVLWTLALIFLTAIVGVTLLRAQGLATLMRAGQRLQEGSLPAQELAEGFLLALAGALLITPGFVTDAIGFTLLLPGIRGHFAGSVLKMFKPQMMGGMGNFGGGRGPRDVHGETEQPGRIHPNQSRPTIIDGEYRRED</sequence>
<accession>A0A9X2WHJ6</accession>
<gene>
    <name evidence="3" type="ORF">NYR02_16415</name>
</gene>
<dbReference type="EMBL" id="JAOANI010000028">
    <property type="protein sequence ID" value="MCT7360606.1"/>
    <property type="molecule type" value="Genomic_DNA"/>
</dbReference>
<dbReference type="GO" id="GO:0016020">
    <property type="term" value="C:membrane"/>
    <property type="evidence" value="ECO:0007669"/>
    <property type="project" value="InterPro"/>
</dbReference>
<keyword evidence="4" id="KW-1185">Reference proteome</keyword>
<feature type="transmembrane region" description="Helical" evidence="2">
    <location>
        <begin position="70"/>
        <end position="89"/>
    </location>
</feature>
<evidence type="ECO:0000256" key="2">
    <source>
        <dbReference type="SAM" id="Phobius"/>
    </source>
</evidence>